<dbReference type="SUPFAM" id="SSF53098">
    <property type="entry name" value="Ribonuclease H-like"/>
    <property type="match status" value="1"/>
</dbReference>
<dbReference type="InterPro" id="IPR039637">
    <property type="entry name" value="CNOT7/CNOT8/Pop2"/>
</dbReference>
<protein>
    <submittedName>
        <fullName evidence="1">Uncharacterized protein</fullName>
    </submittedName>
</protein>
<reference evidence="1 2" key="1">
    <citation type="journal article" date="2019" name="Sci. Rep.">
        <title>A high-quality genome of Eragrostis curvula grass provides insights into Poaceae evolution and supports new strategies to enhance forage quality.</title>
        <authorList>
            <person name="Carballo J."/>
            <person name="Santos B.A.C.M."/>
            <person name="Zappacosta D."/>
            <person name="Garbus I."/>
            <person name="Selva J.P."/>
            <person name="Gallo C.A."/>
            <person name="Diaz A."/>
            <person name="Albertini E."/>
            <person name="Caccamo M."/>
            <person name="Echenique V."/>
        </authorList>
    </citation>
    <scope>NUCLEOTIDE SEQUENCE [LARGE SCALE GENOMIC DNA]</scope>
    <source>
        <strain evidence="2">cv. Victoria</strain>
        <tissue evidence="1">Leaf</tissue>
    </source>
</reference>
<evidence type="ECO:0000313" key="2">
    <source>
        <dbReference type="Proteomes" id="UP000324897"/>
    </source>
</evidence>
<comment type="caution">
    <text evidence="1">The sequence shown here is derived from an EMBL/GenBank/DDBJ whole genome shotgun (WGS) entry which is preliminary data.</text>
</comment>
<dbReference type="Proteomes" id="UP000324897">
    <property type="component" value="Unassembled WGS sequence"/>
</dbReference>
<dbReference type="PANTHER" id="PTHR10797">
    <property type="entry name" value="CCR4-NOT TRANSCRIPTION COMPLEX SUBUNIT"/>
    <property type="match status" value="1"/>
</dbReference>
<dbReference type="Gene3D" id="3.30.420.10">
    <property type="entry name" value="Ribonuclease H-like superfamily/Ribonuclease H"/>
    <property type="match status" value="2"/>
</dbReference>
<name>A0A5J9T0R1_9POAL</name>
<dbReference type="AlphaFoldDB" id="A0A5J9T0R1"/>
<organism evidence="1 2">
    <name type="scientific">Eragrostis curvula</name>
    <name type="common">weeping love grass</name>
    <dbReference type="NCBI Taxonomy" id="38414"/>
    <lineage>
        <taxon>Eukaryota</taxon>
        <taxon>Viridiplantae</taxon>
        <taxon>Streptophyta</taxon>
        <taxon>Embryophyta</taxon>
        <taxon>Tracheophyta</taxon>
        <taxon>Spermatophyta</taxon>
        <taxon>Magnoliopsida</taxon>
        <taxon>Liliopsida</taxon>
        <taxon>Poales</taxon>
        <taxon>Poaceae</taxon>
        <taxon>PACMAD clade</taxon>
        <taxon>Chloridoideae</taxon>
        <taxon>Eragrostideae</taxon>
        <taxon>Eragrostidinae</taxon>
        <taxon>Eragrostis</taxon>
    </lineage>
</organism>
<sequence>MTTPPPPPPRHGGYTGRGAVHVVDVRAHNQEEELDQIRALARDYRIAAVAVSHDGPAAAAATGKPADLEARYAAVRASVESARSALLRLALADRDGELAGVWRFHLGAAPDDDGGLLADPRRVCEGIMAHGRATTRDSMLVTSDGAEDVAYMVRHITGGLPRWRGEFLEEAGACFPALYDLRVLAEWTHLDGSEPPLAGPSPSAFRRLVALAQDSGFWEVKTAYNAFLYGLGAADTEQLLSLKAFKAERQEKLRRLNESLVQMYGEDYVGREKLSNF</sequence>
<dbReference type="GO" id="GO:0030014">
    <property type="term" value="C:CCR4-NOT complex"/>
    <property type="evidence" value="ECO:0007669"/>
    <property type="project" value="InterPro"/>
</dbReference>
<proteinExistence type="predicted"/>
<dbReference type="InterPro" id="IPR012337">
    <property type="entry name" value="RNaseH-like_sf"/>
</dbReference>
<dbReference type="GO" id="GO:0003676">
    <property type="term" value="F:nucleic acid binding"/>
    <property type="evidence" value="ECO:0007669"/>
    <property type="project" value="InterPro"/>
</dbReference>
<feature type="non-terminal residue" evidence="1">
    <location>
        <position position="1"/>
    </location>
</feature>
<dbReference type="GO" id="GO:0004535">
    <property type="term" value="F:poly(A)-specific ribonuclease activity"/>
    <property type="evidence" value="ECO:0007669"/>
    <property type="project" value="InterPro"/>
</dbReference>
<dbReference type="InterPro" id="IPR036397">
    <property type="entry name" value="RNaseH_sf"/>
</dbReference>
<keyword evidence="2" id="KW-1185">Reference proteome</keyword>
<accession>A0A5J9T0R1</accession>
<dbReference type="EMBL" id="RWGY01000051">
    <property type="protein sequence ID" value="TVU04820.1"/>
    <property type="molecule type" value="Genomic_DNA"/>
</dbReference>
<gene>
    <name evidence="1" type="ORF">EJB05_47955</name>
</gene>
<dbReference type="OrthoDB" id="690955at2759"/>
<evidence type="ECO:0000313" key="1">
    <source>
        <dbReference type="EMBL" id="TVU04820.1"/>
    </source>
</evidence>
<dbReference type="Gramene" id="TVU04820">
    <property type="protein sequence ID" value="TVU04820"/>
    <property type="gene ID" value="EJB05_47955"/>
</dbReference>